<feature type="transmembrane region" description="Helical" evidence="2">
    <location>
        <begin position="34"/>
        <end position="50"/>
    </location>
</feature>
<sequence>MGMRIMLGLIPILVVMVLLVTSKSSPCFLLFGSPHFIFSIFNSIVLLITMRNHEEPQRPHEQFEIMDDQLILRLSPYHNKPHHQDTREEDDDDGDNQNTDDQYDNRNEKEDKLISDIIEDEMKEWDEKEGEEDEYEAERWDEEEEDEELEKRIEEFIAKVNKRWREEKLRDHLLIQICSTNVISNTSN</sequence>
<dbReference type="AlphaFoldDB" id="A0A9I9D7J9"/>
<feature type="compositionally biased region" description="Basic and acidic residues" evidence="1">
    <location>
        <begin position="103"/>
        <end position="114"/>
    </location>
</feature>
<evidence type="ECO:0000256" key="2">
    <source>
        <dbReference type="SAM" id="Phobius"/>
    </source>
</evidence>
<evidence type="ECO:0008006" key="4">
    <source>
        <dbReference type="Google" id="ProtNLM"/>
    </source>
</evidence>
<feature type="compositionally biased region" description="Acidic residues" evidence="1">
    <location>
        <begin position="117"/>
        <end position="147"/>
    </location>
</feature>
<protein>
    <recommendedName>
        <fullName evidence="4">DUF4408 domain-containing protein</fullName>
    </recommendedName>
</protein>
<keyword evidence="2" id="KW-0812">Transmembrane</keyword>
<dbReference type="EnsemblPlants" id="MELO3C013995.2.1">
    <property type="protein sequence ID" value="MELO3C013995.2.1"/>
    <property type="gene ID" value="MELO3C013995.2"/>
</dbReference>
<dbReference type="Gramene" id="MELO3C013995.2.1">
    <property type="protein sequence ID" value="MELO3C013995.2.1"/>
    <property type="gene ID" value="MELO3C013995.2"/>
</dbReference>
<keyword evidence="2" id="KW-0472">Membrane</keyword>
<dbReference type="PANTHER" id="PTHR36595:SF2">
    <property type="entry name" value="SERINE_THREONINE-PROTEIN KINASE FHKB-RELATED"/>
    <property type="match status" value="1"/>
</dbReference>
<evidence type="ECO:0000256" key="1">
    <source>
        <dbReference type="SAM" id="MobiDB-lite"/>
    </source>
</evidence>
<name>A0A9I9D7J9_CUCME</name>
<evidence type="ECO:0000313" key="3">
    <source>
        <dbReference type="EnsemblPlants" id="MELO3C013995.2.1"/>
    </source>
</evidence>
<keyword evidence="2" id="KW-1133">Transmembrane helix</keyword>
<dbReference type="PANTHER" id="PTHR36595">
    <property type="entry name" value="TRANSMEMBRANE PROTEIN"/>
    <property type="match status" value="1"/>
</dbReference>
<organism evidence="3">
    <name type="scientific">Cucumis melo</name>
    <name type="common">Muskmelon</name>
    <dbReference type="NCBI Taxonomy" id="3656"/>
    <lineage>
        <taxon>Eukaryota</taxon>
        <taxon>Viridiplantae</taxon>
        <taxon>Streptophyta</taxon>
        <taxon>Embryophyta</taxon>
        <taxon>Tracheophyta</taxon>
        <taxon>Spermatophyta</taxon>
        <taxon>Magnoliopsida</taxon>
        <taxon>eudicotyledons</taxon>
        <taxon>Gunneridae</taxon>
        <taxon>Pentapetalae</taxon>
        <taxon>rosids</taxon>
        <taxon>fabids</taxon>
        <taxon>Cucurbitales</taxon>
        <taxon>Cucurbitaceae</taxon>
        <taxon>Benincaseae</taxon>
        <taxon>Cucumis</taxon>
    </lineage>
</organism>
<reference evidence="3" key="1">
    <citation type="submission" date="2023-03" db="UniProtKB">
        <authorList>
            <consortium name="EnsemblPlants"/>
        </authorList>
    </citation>
    <scope>IDENTIFICATION</scope>
</reference>
<accession>A0A9I9D7J9</accession>
<feature type="region of interest" description="Disordered" evidence="1">
    <location>
        <begin position="78"/>
        <end position="147"/>
    </location>
</feature>
<proteinExistence type="predicted"/>